<dbReference type="PANTHER" id="PTHR43775:SF37">
    <property type="entry name" value="SI:DKEY-61P9.11"/>
    <property type="match status" value="1"/>
</dbReference>
<evidence type="ECO:0000313" key="9">
    <source>
        <dbReference type="EMBL" id="GIJ11078.1"/>
    </source>
</evidence>
<dbReference type="SMART" id="SM00829">
    <property type="entry name" value="PKS_ER"/>
    <property type="match status" value="1"/>
</dbReference>
<comment type="caution">
    <text evidence="9">The sequence shown here is derived from an EMBL/GenBank/DDBJ whole genome shotgun (WGS) entry which is preliminary data.</text>
</comment>
<dbReference type="RefSeq" id="WP_275410380.1">
    <property type="nucleotide sequence ID" value="NZ_BOOZ01000026.1"/>
</dbReference>
<dbReference type="InterPro" id="IPR016039">
    <property type="entry name" value="Thiolase-like"/>
</dbReference>
<dbReference type="InterPro" id="IPR050091">
    <property type="entry name" value="PKS_NRPS_Biosynth_Enz"/>
</dbReference>
<dbReference type="Pfam" id="PF14765">
    <property type="entry name" value="PS-DH"/>
    <property type="match status" value="1"/>
</dbReference>
<dbReference type="InterPro" id="IPR057326">
    <property type="entry name" value="KR_dom"/>
</dbReference>
<dbReference type="SMART" id="SM00825">
    <property type="entry name" value="PKS_KS"/>
    <property type="match status" value="1"/>
</dbReference>
<feature type="active site" description="Proton donor; for dehydratase activity" evidence="5">
    <location>
        <position position="1085"/>
    </location>
</feature>
<dbReference type="Gene3D" id="1.10.1200.10">
    <property type="entry name" value="ACP-like"/>
    <property type="match status" value="1"/>
</dbReference>
<gene>
    <name evidence="9" type="primary">pks5</name>
    <name evidence="9" type="ORF">Van01_42920</name>
</gene>
<dbReference type="CDD" id="cd05195">
    <property type="entry name" value="enoyl_red"/>
    <property type="match status" value="1"/>
</dbReference>
<dbReference type="PROSITE" id="PS52019">
    <property type="entry name" value="PKS_MFAS_DH"/>
    <property type="match status" value="1"/>
</dbReference>
<dbReference type="InterPro" id="IPR011032">
    <property type="entry name" value="GroES-like_sf"/>
</dbReference>
<evidence type="ECO:0000256" key="4">
    <source>
        <dbReference type="ARBA" id="ARBA00023268"/>
    </source>
</evidence>
<dbReference type="PROSITE" id="PS52004">
    <property type="entry name" value="KS3_2"/>
    <property type="match status" value="1"/>
</dbReference>
<dbReference type="Pfam" id="PF21089">
    <property type="entry name" value="PKS_DH_N"/>
    <property type="match status" value="1"/>
</dbReference>
<evidence type="ECO:0000259" key="7">
    <source>
        <dbReference type="PROSITE" id="PS52004"/>
    </source>
</evidence>
<evidence type="ECO:0000259" key="8">
    <source>
        <dbReference type="PROSITE" id="PS52019"/>
    </source>
</evidence>
<dbReference type="Gene3D" id="3.30.70.250">
    <property type="entry name" value="Malonyl-CoA ACP transacylase, ACP-binding"/>
    <property type="match status" value="1"/>
</dbReference>
<dbReference type="InterPro" id="IPR013968">
    <property type="entry name" value="PKS_KR"/>
</dbReference>
<protein>
    <submittedName>
        <fullName evidence="9">Mycocerosic acid synthase-like polyketide synthase</fullName>
    </submittedName>
</protein>
<dbReference type="SMART" id="SM00822">
    <property type="entry name" value="PKS_KR"/>
    <property type="match status" value="1"/>
</dbReference>
<dbReference type="InterPro" id="IPR042104">
    <property type="entry name" value="PKS_dehydratase_sf"/>
</dbReference>
<feature type="active site" description="Proton acceptor; for dehydratase activity" evidence="5">
    <location>
        <position position="918"/>
    </location>
</feature>
<evidence type="ECO:0000259" key="6">
    <source>
        <dbReference type="PROSITE" id="PS50075"/>
    </source>
</evidence>
<dbReference type="InterPro" id="IPR014043">
    <property type="entry name" value="Acyl_transferase_dom"/>
</dbReference>
<dbReference type="SMART" id="SM00826">
    <property type="entry name" value="PKS_DH"/>
    <property type="match status" value="1"/>
</dbReference>
<keyword evidence="2" id="KW-0597">Phosphoprotein</keyword>
<reference evidence="9 10" key="1">
    <citation type="submission" date="2021-01" db="EMBL/GenBank/DDBJ databases">
        <title>Whole genome shotgun sequence of Verrucosispora andamanensis NBRC 109075.</title>
        <authorList>
            <person name="Komaki H."/>
            <person name="Tamura T."/>
        </authorList>
    </citation>
    <scope>NUCLEOTIDE SEQUENCE [LARGE SCALE GENOMIC DNA]</scope>
    <source>
        <strain evidence="9 10">NBRC 109075</strain>
    </source>
</reference>
<evidence type="ECO:0000256" key="1">
    <source>
        <dbReference type="ARBA" id="ARBA00022450"/>
    </source>
</evidence>
<evidence type="ECO:0000313" key="10">
    <source>
        <dbReference type="Proteomes" id="UP000647017"/>
    </source>
</evidence>
<dbReference type="SMART" id="SM00823">
    <property type="entry name" value="PKS_PP"/>
    <property type="match status" value="1"/>
</dbReference>
<dbReference type="InterPro" id="IPR014030">
    <property type="entry name" value="Ketoacyl_synth_N"/>
</dbReference>
<dbReference type="PROSITE" id="PS50075">
    <property type="entry name" value="CARRIER"/>
    <property type="match status" value="1"/>
</dbReference>
<dbReference type="InterPro" id="IPR001227">
    <property type="entry name" value="Ac_transferase_dom_sf"/>
</dbReference>
<dbReference type="InterPro" id="IPR016036">
    <property type="entry name" value="Malonyl_transacylase_ACP-bd"/>
</dbReference>
<dbReference type="Gene3D" id="3.10.129.110">
    <property type="entry name" value="Polyketide synthase dehydratase"/>
    <property type="match status" value="1"/>
</dbReference>
<evidence type="ECO:0000256" key="2">
    <source>
        <dbReference type="ARBA" id="ARBA00022553"/>
    </source>
</evidence>
<dbReference type="Pfam" id="PF16197">
    <property type="entry name" value="KAsynt_C_assoc"/>
    <property type="match status" value="1"/>
</dbReference>
<dbReference type="SUPFAM" id="SSF51735">
    <property type="entry name" value="NAD(P)-binding Rossmann-fold domains"/>
    <property type="match status" value="3"/>
</dbReference>
<feature type="domain" description="Ketosynthase family 3 (KS3)" evidence="7">
    <location>
        <begin position="4"/>
        <end position="425"/>
    </location>
</feature>
<dbReference type="SUPFAM" id="SSF52151">
    <property type="entry name" value="FabD/lysophospholipase-like"/>
    <property type="match status" value="1"/>
</dbReference>
<sequence>MADPGDIAVIGMACRFPGGIDSPESLWNLIANGGDAITEIPADRWDADEHYDAEQGVPGRSVSRWGGFLTDAGGFDAKFFKIAEREALATDPQHRVLLETAWEAVERSGTPPSALAGTRTGVFVGIAHGDYSVVTHGVRKIHPYWFTGTAFSMASGRISFALDLAGPSLSVDTACSSGLTSVRQACMSIRSGESDMALAGGVMLMLIPEPAAGASGLGMLSRSGRCRPFDRSADGFVRAEGCGMVFLKRATDALADGDHILAVIKGIATNQDGRTDTITMPSQAAQAAVHRAALADAGITPEQVGMVQAHGTGTPVGDPIEFRALAEVYGQGTGPCAVTSVKSNLGHTESAAGTAGLIATVLALQHGVVPGTLHLEELNPEISALKTRLFVPGKSTPWPDAPGPRRAGVSSFGMSGTNVHAVVEEAPRTRPVADNRSRRSAAQLVPLSASAPEELGPTAERMADWLAVHEDVTLADLGYTLARRREHRAVRTAVIASDRPELIAALRGVADQVAERPPAPVVGDDSRGPVWVFSGQGSQWAGMGAALLATEPEFAAMVARVEPLVQRESGFSVTAAMTDPETVTGIDRVQPTLFAMQVGLAAAWRAAGVRPAAVIGHSLGEVAASVVSGALSLDDGVKVICRRSRLCARLAGAGAMASVELPAERVEQELAAYDDVVVSVVASPESTVIGGATDRVRELIAGWESRGVMAREVAVDVASHSPQVDPILAELAEVLADLTPAAGTVPVYGTALDDPHTQPVPDAAYWVDNLRQPVRFGAAVLAALEDGHRVFLELSPHPLLTRAVEQCARSSGLPAAALPSMRRGQETPYGLLTSLIEVHAAGGGVDFSLLHPDGDLVEAPLPTWARQHLLVRSDQSPPAHTVRVHPLLGAHVRLDESPERHAWQSDVGTAVLPWLVDHRVGDVAAYPGSAHCEAALSAAGEVFGGGGEVHGLRFERMLLLSDHDEVTASATVTAPGQARWEATTSDNGERVRLASATLHPSADVAEPEPIDIDLLLDEHSDPLPGDELRRIVGERGIQPGPAFAGVTTVHRLPGTDGRTVLGEVELPSALRSGNDGFGIHPALLDACFQCVIAMPAVAQEVADGGLMVPLEVGRIRQWAPSAAARYCHLRLVSHDSTRVVADIQLTDRYGAVLLTVEGLVMGTSGSDEESAGQILAERLLTVGWHRSEPPRPAESRSDDSWLILAPDAAVCEPGELATALRGQGGKAEVRPWASAGTAPLVPEGTWRGVVLLCPRPAGPADEDGIARGRDLVQAVVGVAQELAAFGGTPPRLYAVTQSAQQVMTGDVVNLEHAGVRGLLRVIGAEFPDVRATQIDVDEAVVEALAAELAADSPEDETAWRAGHHYTARLERAPLAAGERHRTVTDPDADGFRLEIRHPGDLDSLELAVVPRRSPGPGEIEIAIGAGGINFVDVLVAHGNGFSYEGEIPGLGVDCAGTVVRVGDEVTGFAIGDRVMTAVGVTDGAWGSHVTVDARLAAPLPAGLSVEEGAATPAVYATAWYALHELARMRPGERVLIHSATGGTGQAAVAIARRIGAEIFATAGSADRREWLRSTGVTHVYDSRSLEFADRIREDTGGAGVDVVLNSLTGAAQRASLDLLTFGGRFVEIGKRDIYGDSRLDLAPFRRNLAFYSVDLELMAGVDPGLLGRLLREVAELMSRGELPAPMVTAFPLSEAATAIRTMAAAQHTGKFVLTTAVEPGTPVVVPPARFSAFRADGAYLVTGGLGGLGLRLARHLAEAGCGRIVLNSRSAPNAEGTAAIAALREAGADVQVELGDIADPGTAVRLAAAARATGLPLRGVLHAAAVVEDATVPSITAELVHRDWVPKTYGAWHLHHATIDDDLDWFCCFSSAAALLGSPGQGAYAAANSWLDGFAHWRRAQGLPVTAIAWGAWAEIGRGAVLGESGDTTMITPDEGVRAFDTLLRHTRTFTGYVPQSRAPWLTSLARRSPFAAAFQDSQPAQSQASALLSEVRALPAGERVGWLSRFLAREAGAIVRGTVDPGRPFNDYGLDSLGNLELRTRVETSLGIRVAPKAIATNNSARALAQHLAELLGEQEAR</sequence>
<dbReference type="CDD" id="cd00833">
    <property type="entry name" value="PKS"/>
    <property type="match status" value="1"/>
</dbReference>
<dbReference type="InterPro" id="IPR020807">
    <property type="entry name" value="PKS_DH"/>
</dbReference>
<dbReference type="InterPro" id="IPR036736">
    <property type="entry name" value="ACP-like_sf"/>
</dbReference>
<dbReference type="InterPro" id="IPR032821">
    <property type="entry name" value="PKS_assoc"/>
</dbReference>
<dbReference type="PANTHER" id="PTHR43775">
    <property type="entry name" value="FATTY ACID SYNTHASE"/>
    <property type="match status" value="1"/>
</dbReference>
<dbReference type="Proteomes" id="UP000647017">
    <property type="component" value="Unassembled WGS sequence"/>
</dbReference>
<dbReference type="SUPFAM" id="SSF53901">
    <property type="entry name" value="Thiolase-like"/>
    <property type="match status" value="1"/>
</dbReference>
<dbReference type="InterPro" id="IPR053386">
    <property type="entry name" value="MBFA_synthase"/>
</dbReference>
<dbReference type="Pfam" id="PF00550">
    <property type="entry name" value="PP-binding"/>
    <property type="match status" value="1"/>
</dbReference>
<dbReference type="Pfam" id="PF08659">
    <property type="entry name" value="KR"/>
    <property type="match status" value="1"/>
</dbReference>
<dbReference type="Pfam" id="PF00698">
    <property type="entry name" value="Acyl_transf_1"/>
    <property type="match status" value="1"/>
</dbReference>
<dbReference type="Gene3D" id="3.40.47.10">
    <property type="match status" value="1"/>
</dbReference>
<dbReference type="EMBL" id="BOOZ01000026">
    <property type="protein sequence ID" value="GIJ11078.1"/>
    <property type="molecule type" value="Genomic_DNA"/>
</dbReference>
<keyword evidence="1" id="KW-0596">Phosphopantetheine</keyword>
<dbReference type="InterPro" id="IPR016035">
    <property type="entry name" value="Acyl_Trfase/lysoPLipase"/>
</dbReference>
<dbReference type="NCBIfam" id="NF041183">
    <property type="entry name" value="Pks2_ls1_myc"/>
    <property type="match status" value="1"/>
</dbReference>
<dbReference type="InterPro" id="IPR049551">
    <property type="entry name" value="PKS_DH_C"/>
</dbReference>
<dbReference type="InterPro" id="IPR036291">
    <property type="entry name" value="NAD(P)-bd_dom_sf"/>
</dbReference>
<evidence type="ECO:0000256" key="5">
    <source>
        <dbReference type="PROSITE-ProRule" id="PRU01363"/>
    </source>
</evidence>
<dbReference type="InterPro" id="IPR020841">
    <property type="entry name" value="PKS_Beta-ketoAc_synthase_dom"/>
</dbReference>
<feature type="region of interest" description="N-terminal hotdog fold" evidence="5">
    <location>
        <begin position="885"/>
        <end position="1005"/>
    </location>
</feature>
<dbReference type="Gene3D" id="3.40.50.720">
    <property type="entry name" value="NAD(P)-binding Rossmann-like Domain"/>
    <property type="match status" value="3"/>
</dbReference>
<keyword evidence="4" id="KW-0511">Multifunctional enzyme</keyword>
<proteinExistence type="predicted"/>
<dbReference type="Gene3D" id="3.90.180.10">
    <property type="entry name" value="Medium-chain alcohol dehydrogenases, catalytic domain"/>
    <property type="match status" value="1"/>
</dbReference>
<dbReference type="Pfam" id="PF08240">
    <property type="entry name" value="ADH_N"/>
    <property type="match status" value="1"/>
</dbReference>
<evidence type="ECO:0000256" key="3">
    <source>
        <dbReference type="ARBA" id="ARBA00022679"/>
    </source>
</evidence>
<dbReference type="Pfam" id="PF00109">
    <property type="entry name" value="ketoacyl-synt"/>
    <property type="match status" value="1"/>
</dbReference>
<keyword evidence="10" id="KW-1185">Reference proteome</keyword>
<dbReference type="SUPFAM" id="SSF50129">
    <property type="entry name" value="GroES-like"/>
    <property type="match status" value="1"/>
</dbReference>
<dbReference type="InterPro" id="IPR014031">
    <property type="entry name" value="Ketoacyl_synth_C"/>
</dbReference>
<dbReference type="InterPro" id="IPR049900">
    <property type="entry name" value="PKS_mFAS_DH"/>
</dbReference>
<feature type="domain" description="Carrier" evidence="6">
    <location>
        <begin position="1998"/>
        <end position="2073"/>
    </location>
</feature>
<dbReference type="InterPro" id="IPR013154">
    <property type="entry name" value="ADH-like_N"/>
</dbReference>
<dbReference type="PROSITE" id="PS00606">
    <property type="entry name" value="KS3_1"/>
    <property type="match status" value="1"/>
</dbReference>
<accession>A0ABQ4HZJ6</accession>
<dbReference type="InterPro" id="IPR018201">
    <property type="entry name" value="Ketoacyl_synth_AS"/>
</dbReference>
<dbReference type="SMART" id="SM00827">
    <property type="entry name" value="PKS_AT"/>
    <property type="match status" value="1"/>
</dbReference>
<feature type="region of interest" description="C-terminal hotdog fold" evidence="5">
    <location>
        <begin position="1020"/>
        <end position="1170"/>
    </location>
</feature>
<dbReference type="InterPro" id="IPR020806">
    <property type="entry name" value="PKS_PP-bd"/>
</dbReference>
<dbReference type="Pfam" id="PF13602">
    <property type="entry name" value="ADH_zinc_N_2"/>
    <property type="match status" value="1"/>
</dbReference>
<dbReference type="InterPro" id="IPR020843">
    <property type="entry name" value="ER"/>
</dbReference>
<feature type="domain" description="PKS/mFAS DH" evidence="8">
    <location>
        <begin position="885"/>
        <end position="1170"/>
    </location>
</feature>
<dbReference type="Gene3D" id="3.40.366.10">
    <property type="entry name" value="Malonyl-Coenzyme A Acyl Carrier Protein, domain 2"/>
    <property type="match status" value="1"/>
</dbReference>
<dbReference type="SUPFAM" id="SSF47336">
    <property type="entry name" value="ACP-like"/>
    <property type="match status" value="1"/>
</dbReference>
<name>A0ABQ4HZJ6_9ACTN</name>
<organism evidence="9 10">
    <name type="scientific">Micromonospora andamanensis</name>
    <dbReference type="NCBI Taxonomy" id="1287068"/>
    <lineage>
        <taxon>Bacteria</taxon>
        <taxon>Bacillati</taxon>
        <taxon>Actinomycetota</taxon>
        <taxon>Actinomycetes</taxon>
        <taxon>Micromonosporales</taxon>
        <taxon>Micromonosporaceae</taxon>
        <taxon>Micromonospora</taxon>
    </lineage>
</organism>
<keyword evidence="3" id="KW-0808">Transferase</keyword>
<dbReference type="InterPro" id="IPR009081">
    <property type="entry name" value="PP-bd_ACP"/>
</dbReference>
<dbReference type="InterPro" id="IPR049552">
    <property type="entry name" value="PKS_DH_N"/>
</dbReference>
<dbReference type="Pfam" id="PF02801">
    <property type="entry name" value="Ketoacyl-synt_C"/>
    <property type="match status" value="1"/>
</dbReference>
<dbReference type="SUPFAM" id="SSF55048">
    <property type="entry name" value="Probable ACP-binding domain of malonyl-CoA ACP transacylase"/>
    <property type="match status" value="1"/>
</dbReference>